<feature type="chain" id="PRO_5020758624" evidence="1">
    <location>
        <begin position="23"/>
        <end position="103"/>
    </location>
</feature>
<dbReference type="Proteomes" id="UP000295367">
    <property type="component" value="Unassembled WGS sequence"/>
</dbReference>
<dbReference type="OrthoDB" id="5296317at2"/>
<dbReference type="SUPFAM" id="SSF81585">
    <property type="entry name" value="PsbU/PolX domain-like"/>
    <property type="match status" value="1"/>
</dbReference>
<keyword evidence="3" id="KW-1185">Reference proteome</keyword>
<organism evidence="2 3">
    <name type="scientific">Sulfurirhabdus autotrophica</name>
    <dbReference type="NCBI Taxonomy" id="1706046"/>
    <lineage>
        <taxon>Bacteria</taxon>
        <taxon>Pseudomonadati</taxon>
        <taxon>Pseudomonadota</taxon>
        <taxon>Betaproteobacteria</taxon>
        <taxon>Nitrosomonadales</taxon>
        <taxon>Sulfuricellaceae</taxon>
        <taxon>Sulfurirhabdus</taxon>
    </lineage>
</organism>
<evidence type="ECO:0000313" key="3">
    <source>
        <dbReference type="Proteomes" id="UP000295367"/>
    </source>
</evidence>
<proteinExistence type="predicted"/>
<reference evidence="2 3" key="1">
    <citation type="submission" date="2019-03" db="EMBL/GenBank/DDBJ databases">
        <title>Genomic Encyclopedia of Type Strains, Phase IV (KMG-IV): sequencing the most valuable type-strain genomes for metagenomic binning, comparative biology and taxonomic classification.</title>
        <authorList>
            <person name="Goeker M."/>
        </authorList>
    </citation>
    <scope>NUCLEOTIDE SEQUENCE [LARGE SCALE GENOMIC DNA]</scope>
    <source>
        <strain evidence="2 3">DSM 100309</strain>
    </source>
</reference>
<name>A0A4R3YD06_9PROT</name>
<evidence type="ECO:0000256" key="1">
    <source>
        <dbReference type="SAM" id="SignalP"/>
    </source>
</evidence>
<dbReference type="RefSeq" id="WP_124945984.1">
    <property type="nucleotide sequence ID" value="NZ_BHVT01000020.1"/>
</dbReference>
<comment type="caution">
    <text evidence="2">The sequence shown here is derived from an EMBL/GenBank/DDBJ whole genome shotgun (WGS) entry which is preliminary data.</text>
</comment>
<feature type="signal peptide" evidence="1">
    <location>
        <begin position="1"/>
        <end position="22"/>
    </location>
</feature>
<dbReference type="Gene3D" id="1.10.150.320">
    <property type="entry name" value="Photosystem II 12 kDa extrinsic protein"/>
    <property type="match status" value="1"/>
</dbReference>
<dbReference type="AlphaFoldDB" id="A0A4R3YD06"/>
<protein>
    <submittedName>
        <fullName evidence="2">Helix-hairpin-helix protein</fullName>
    </submittedName>
</protein>
<dbReference type="EMBL" id="SMCO01000003">
    <property type="protein sequence ID" value="TCV88978.1"/>
    <property type="molecule type" value="Genomic_DNA"/>
</dbReference>
<accession>A0A4R3YD06</accession>
<sequence>MNKLISALIFSAIATLSVNAFAAGPEAAAKPAAAAKSAVEDKLDINTASEEQLRDFHGIGEARAKAIIKGRPYKAKDDLVKKKIIPKGVYDKIKDNIIAKQAK</sequence>
<evidence type="ECO:0000313" key="2">
    <source>
        <dbReference type="EMBL" id="TCV88978.1"/>
    </source>
</evidence>
<gene>
    <name evidence="2" type="ORF">EDC63_10349</name>
</gene>
<dbReference type="Pfam" id="PF12836">
    <property type="entry name" value="HHH_3"/>
    <property type="match status" value="1"/>
</dbReference>
<keyword evidence="1" id="KW-0732">Signal</keyword>